<dbReference type="GO" id="GO:0006196">
    <property type="term" value="P:AMP catabolic process"/>
    <property type="evidence" value="ECO:0007669"/>
    <property type="project" value="TreeGrafter"/>
</dbReference>
<comment type="caution">
    <text evidence="5">The sequence shown here is derived from an EMBL/GenBank/DDBJ whole genome shotgun (WGS) entry which is preliminary data.</text>
</comment>
<dbReference type="SUPFAM" id="SSF47648">
    <property type="entry name" value="Nucleoside phosphorylase/phosphoribosyltransferase N-terminal domain"/>
    <property type="match status" value="1"/>
</dbReference>
<dbReference type="GO" id="GO:0005829">
    <property type="term" value="C:cytosol"/>
    <property type="evidence" value="ECO:0007669"/>
    <property type="project" value="TreeGrafter"/>
</dbReference>
<dbReference type="PROSITE" id="PS00647">
    <property type="entry name" value="THYMID_PHOSPHORYLASE"/>
    <property type="match status" value="1"/>
</dbReference>
<evidence type="ECO:0008006" key="6">
    <source>
        <dbReference type="Google" id="ProtNLM"/>
    </source>
</evidence>
<dbReference type="Pfam" id="PF00591">
    <property type="entry name" value="Glycos_transf_3"/>
    <property type="match status" value="1"/>
</dbReference>
<accession>X1NPL0</accession>
<dbReference type="GO" id="GO:0016763">
    <property type="term" value="F:pentosyltransferase activity"/>
    <property type="evidence" value="ECO:0007669"/>
    <property type="project" value="UniProtKB-ARBA"/>
</dbReference>
<dbReference type="SUPFAM" id="SSF52418">
    <property type="entry name" value="Nucleoside phosphorylase/phosphoribosyltransferase catalytic domain"/>
    <property type="match status" value="1"/>
</dbReference>
<feature type="non-terminal residue" evidence="5">
    <location>
        <position position="315"/>
    </location>
</feature>
<evidence type="ECO:0000313" key="5">
    <source>
        <dbReference type="EMBL" id="GAI32151.1"/>
    </source>
</evidence>
<reference evidence="5" key="1">
    <citation type="journal article" date="2014" name="Front. Microbiol.">
        <title>High frequency of phylogenetically diverse reductive dehalogenase-homologous genes in deep subseafloor sedimentary metagenomes.</title>
        <authorList>
            <person name="Kawai M."/>
            <person name="Futagami T."/>
            <person name="Toyoda A."/>
            <person name="Takaki Y."/>
            <person name="Nishi S."/>
            <person name="Hori S."/>
            <person name="Arai W."/>
            <person name="Tsubouchi T."/>
            <person name="Morono Y."/>
            <person name="Uchiyama I."/>
            <person name="Ito T."/>
            <person name="Fujiyama A."/>
            <person name="Inagaki F."/>
            <person name="Takami H."/>
        </authorList>
    </citation>
    <scope>NUCLEOTIDE SEQUENCE</scope>
    <source>
        <strain evidence="5">Expedition CK06-06</strain>
    </source>
</reference>
<dbReference type="Gene3D" id="3.40.1030.10">
    <property type="entry name" value="Nucleoside phosphorylase/phosphoribosyltransferase catalytic domain"/>
    <property type="match status" value="1"/>
</dbReference>
<dbReference type="InterPro" id="IPR000053">
    <property type="entry name" value="Thymidine/pyrmidine_PPase"/>
</dbReference>
<feature type="domain" description="Glycosyl transferase family 3" evidence="3">
    <location>
        <begin position="140"/>
        <end position="235"/>
    </location>
</feature>
<sequence>LHKKFAEKASIHVDDRIYIEKKGKKIAAVVDIATGLLKKDEIIISSEIRKTMKLREKGLVDIEPATKPESLNFIYKKLAGKELNKRELRKIMEDIVRNTLTESEIAYFISGIYKCGMSMKEIKGLIKAIAETGKKLNLKGKIIDKHSIGGIPGRTTPIIVSICSAAGLIMPKTSSRAITTPSGTADAMEVLCKVDFTLKEIKKILKKVKACIVWGGALNIAPADDKIIQVERLLNLDPEPQLLSSIMAKKLAVNAKHVLIDIPYGKNAKVNKKQAENLERKFKHLAKYFRINLRCSLKKVEEPLGNGIGPALEIS</sequence>
<organism evidence="5">
    <name type="scientific">marine sediment metagenome</name>
    <dbReference type="NCBI Taxonomy" id="412755"/>
    <lineage>
        <taxon>unclassified sequences</taxon>
        <taxon>metagenomes</taxon>
        <taxon>ecological metagenomes</taxon>
    </lineage>
</organism>
<dbReference type="InterPro" id="IPR017872">
    <property type="entry name" value="Pyrmidine_PPase_CS"/>
</dbReference>
<dbReference type="AlphaFoldDB" id="X1NPL0"/>
<dbReference type="InterPro" id="IPR000312">
    <property type="entry name" value="Glycosyl_Trfase_fam3"/>
</dbReference>
<keyword evidence="1" id="KW-0328">Glycosyltransferase</keyword>
<evidence type="ECO:0000256" key="2">
    <source>
        <dbReference type="ARBA" id="ARBA00022679"/>
    </source>
</evidence>
<feature type="non-terminal residue" evidence="5">
    <location>
        <position position="1"/>
    </location>
</feature>
<dbReference type="PANTHER" id="PTHR10515:SF0">
    <property type="entry name" value="THYMIDINE PHOSPHORYLASE"/>
    <property type="match status" value="1"/>
</dbReference>
<name>X1NPL0_9ZZZZ</name>
<dbReference type="InterPro" id="IPR035902">
    <property type="entry name" value="Nuc_phospho_transferase"/>
</dbReference>
<dbReference type="EMBL" id="BARV01014535">
    <property type="protein sequence ID" value="GAI32151.1"/>
    <property type="molecule type" value="Genomic_DNA"/>
</dbReference>
<dbReference type="Gene3D" id="1.20.970.10">
    <property type="entry name" value="Transferase, Pyrimidine Nucleoside Phosphorylase, Chain C"/>
    <property type="match status" value="1"/>
</dbReference>
<keyword evidence="2" id="KW-0808">Transferase</keyword>
<dbReference type="Gene3D" id="2.40.40.20">
    <property type="match status" value="1"/>
</dbReference>
<evidence type="ECO:0000256" key="1">
    <source>
        <dbReference type="ARBA" id="ARBA00022676"/>
    </source>
</evidence>
<proteinExistence type="predicted"/>
<dbReference type="GO" id="GO:0006206">
    <property type="term" value="P:pyrimidine nucleobase metabolic process"/>
    <property type="evidence" value="ECO:0007669"/>
    <property type="project" value="InterPro"/>
</dbReference>
<dbReference type="Pfam" id="PF02885">
    <property type="entry name" value="Glycos_trans_3N"/>
    <property type="match status" value="1"/>
</dbReference>
<dbReference type="InterPro" id="IPR017459">
    <property type="entry name" value="Glycosyl_Trfase_fam3_N_dom"/>
</dbReference>
<dbReference type="InterPro" id="IPR036320">
    <property type="entry name" value="Glycosyl_Trfase_fam3_N_dom_sf"/>
</dbReference>
<feature type="domain" description="Glycosyl transferase family 3 N-terminal" evidence="4">
    <location>
        <begin position="73"/>
        <end position="133"/>
    </location>
</feature>
<dbReference type="GO" id="GO:0004645">
    <property type="term" value="F:1,4-alpha-oligoglucan phosphorylase activity"/>
    <property type="evidence" value="ECO:0007669"/>
    <property type="project" value="InterPro"/>
</dbReference>
<dbReference type="PANTHER" id="PTHR10515">
    <property type="entry name" value="THYMIDINE PHOSPHORYLASE"/>
    <property type="match status" value="1"/>
</dbReference>
<protein>
    <recommendedName>
        <fullName evidence="6">Thymidine phosphorylase</fullName>
    </recommendedName>
</protein>
<evidence type="ECO:0000259" key="4">
    <source>
        <dbReference type="Pfam" id="PF02885"/>
    </source>
</evidence>
<gene>
    <name evidence="5" type="ORF">S06H3_25261</name>
</gene>
<evidence type="ECO:0000259" key="3">
    <source>
        <dbReference type="Pfam" id="PF00591"/>
    </source>
</evidence>